<evidence type="ECO:0000313" key="1">
    <source>
        <dbReference type="EMBL" id="QER90545.1"/>
    </source>
</evidence>
<dbReference type="RefSeq" id="WP_150157819.1">
    <property type="nucleotide sequence ID" value="NZ_CP043960.1"/>
</dbReference>
<name>A0ABX6A0T2_STRTE</name>
<keyword evidence="2" id="KW-1185">Reference proteome</keyword>
<dbReference type="Proteomes" id="UP000324308">
    <property type="component" value="Plasmid unnamed1"/>
</dbReference>
<geneLocation type="plasmid" evidence="1 2">
    <name>unnamed1</name>
</geneLocation>
<dbReference type="EMBL" id="CP043960">
    <property type="protein sequence ID" value="QER90545.1"/>
    <property type="molecule type" value="Genomic_DNA"/>
</dbReference>
<evidence type="ECO:0000313" key="2">
    <source>
        <dbReference type="Proteomes" id="UP000324308"/>
    </source>
</evidence>
<keyword evidence="1" id="KW-0614">Plasmid</keyword>
<protein>
    <submittedName>
        <fullName evidence="1">Uncharacterized protein</fullName>
    </submittedName>
</protein>
<accession>A0ABX6A0T2</accession>
<organism evidence="1 2">
    <name type="scientific">Streptomyces tendae</name>
    <dbReference type="NCBI Taxonomy" id="1932"/>
    <lineage>
        <taxon>Bacteria</taxon>
        <taxon>Bacillati</taxon>
        <taxon>Actinomycetota</taxon>
        <taxon>Actinomycetes</taxon>
        <taxon>Kitasatosporales</taxon>
        <taxon>Streptomycetaceae</taxon>
        <taxon>Streptomyces</taxon>
    </lineage>
</organism>
<proteinExistence type="predicted"/>
<sequence length="152" mass="16267">MSERDGAGALPSVLVTKVRAAGRDARRSCGPGGGGLESIERYNDLVVGAYIWVPDDDHPGAAAAELANLPFHWLREWTLWVGVECGSRPDTALHRLYGTVTFFEPDAGQMGFSPTGGHPAVALPVHRIVALSGDRQRRGPGQVPAHEPVDEH</sequence>
<reference evidence="1 2" key="1">
    <citation type="submission" date="2019-09" db="EMBL/GenBank/DDBJ databases">
        <title>Draft genome sequence of the Ebosin-producing strain Streptomyces sp. 139.</title>
        <authorList>
            <person name="Ai L."/>
            <person name="Geng M."/>
            <person name="Ma M."/>
            <person name="Bai L."/>
        </authorList>
    </citation>
    <scope>NUCLEOTIDE SEQUENCE [LARGE SCALE GENOMIC DNA]</scope>
    <source>
        <strain evidence="1 2">139</strain>
        <plasmid evidence="1 2">unnamed1</plasmid>
    </source>
</reference>
<gene>
    <name evidence="1" type="ORF">F3L20_33655</name>
</gene>